<reference evidence="6 7" key="1">
    <citation type="submission" date="2016-10" db="EMBL/GenBank/DDBJ databases">
        <title>The Draft Genome Sequence of Actinokineospora bangkokensis 44EHWT reveals the biosynthetic pathway of antifungal compounds Thailandins with unusual extender unit butylmalonyl-CoA.</title>
        <authorList>
            <person name="Greule A."/>
            <person name="Intra B."/>
            <person name="Flemming S."/>
            <person name="Rommel M.G."/>
            <person name="Panbangred W."/>
            <person name="Bechthold A."/>
        </authorList>
    </citation>
    <scope>NUCLEOTIDE SEQUENCE [LARGE SCALE GENOMIC DNA]</scope>
    <source>
        <strain evidence="6 7">44EHW</strain>
    </source>
</reference>
<organism evidence="6 7">
    <name type="scientific">Actinokineospora bangkokensis</name>
    <dbReference type="NCBI Taxonomy" id="1193682"/>
    <lineage>
        <taxon>Bacteria</taxon>
        <taxon>Bacillati</taxon>
        <taxon>Actinomycetota</taxon>
        <taxon>Actinomycetes</taxon>
        <taxon>Pseudonocardiales</taxon>
        <taxon>Pseudonocardiaceae</taxon>
        <taxon>Actinokineospora</taxon>
    </lineage>
</organism>
<accession>A0A1Q9LPH7</accession>
<keyword evidence="7" id="KW-1185">Reference proteome</keyword>
<dbReference type="Pfam" id="PF00440">
    <property type="entry name" value="TetR_N"/>
    <property type="match status" value="1"/>
</dbReference>
<protein>
    <recommendedName>
        <fullName evidence="5">HTH tetR-type domain-containing protein</fullName>
    </recommendedName>
</protein>
<dbReference type="PROSITE" id="PS50977">
    <property type="entry name" value="HTH_TETR_2"/>
    <property type="match status" value="1"/>
</dbReference>
<evidence type="ECO:0000313" key="7">
    <source>
        <dbReference type="Proteomes" id="UP000186040"/>
    </source>
</evidence>
<dbReference type="InterPro" id="IPR001647">
    <property type="entry name" value="HTH_TetR"/>
</dbReference>
<dbReference type="Pfam" id="PF21597">
    <property type="entry name" value="TetR_C_43"/>
    <property type="match status" value="1"/>
</dbReference>
<dbReference type="GO" id="GO:0003700">
    <property type="term" value="F:DNA-binding transcription factor activity"/>
    <property type="evidence" value="ECO:0007669"/>
    <property type="project" value="TreeGrafter"/>
</dbReference>
<keyword evidence="3" id="KW-0804">Transcription</keyword>
<evidence type="ECO:0000256" key="1">
    <source>
        <dbReference type="ARBA" id="ARBA00023015"/>
    </source>
</evidence>
<comment type="caution">
    <text evidence="6">The sequence shown here is derived from an EMBL/GenBank/DDBJ whole genome shotgun (WGS) entry which is preliminary data.</text>
</comment>
<dbReference type="InterPro" id="IPR049445">
    <property type="entry name" value="TetR_SbtR-like_C"/>
</dbReference>
<sequence>MRPLRADARRNRERVLDTARALFAARGSAASFDEIARHAGVGVGTVYRHFPTRQALVEAVVGGHVAALVDRGAGLRAAADPVAAFLDFFAFVVDRAAADQALLEAVEASIRAPQPLRAALHDVLAALLARAQTAGHIRADLSAGDVHDLIVGCAATQRRARPRGTHANLLAVVCDGMRHR</sequence>
<name>A0A1Q9LPH7_9PSEU</name>
<dbReference type="AlphaFoldDB" id="A0A1Q9LPH7"/>
<dbReference type="InterPro" id="IPR050109">
    <property type="entry name" value="HTH-type_TetR-like_transc_reg"/>
</dbReference>
<evidence type="ECO:0000259" key="5">
    <source>
        <dbReference type="PROSITE" id="PS50977"/>
    </source>
</evidence>
<dbReference type="SUPFAM" id="SSF48498">
    <property type="entry name" value="Tetracyclin repressor-like, C-terminal domain"/>
    <property type="match status" value="1"/>
</dbReference>
<dbReference type="STRING" id="1193682.BJP25_15905"/>
<keyword evidence="2 4" id="KW-0238">DNA-binding</keyword>
<keyword evidence="1" id="KW-0805">Transcription regulation</keyword>
<evidence type="ECO:0000256" key="3">
    <source>
        <dbReference type="ARBA" id="ARBA00023163"/>
    </source>
</evidence>
<feature type="domain" description="HTH tetR-type" evidence="5">
    <location>
        <begin position="9"/>
        <end position="68"/>
    </location>
</feature>
<proteinExistence type="predicted"/>
<dbReference type="PRINTS" id="PR00455">
    <property type="entry name" value="HTHTETR"/>
</dbReference>
<dbReference type="Proteomes" id="UP000186040">
    <property type="component" value="Unassembled WGS sequence"/>
</dbReference>
<dbReference type="InterPro" id="IPR036271">
    <property type="entry name" value="Tet_transcr_reg_TetR-rel_C_sf"/>
</dbReference>
<dbReference type="GO" id="GO:0000976">
    <property type="term" value="F:transcription cis-regulatory region binding"/>
    <property type="evidence" value="ECO:0007669"/>
    <property type="project" value="TreeGrafter"/>
</dbReference>
<dbReference type="SUPFAM" id="SSF46689">
    <property type="entry name" value="Homeodomain-like"/>
    <property type="match status" value="1"/>
</dbReference>
<feature type="DNA-binding region" description="H-T-H motif" evidence="4">
    <location>
        <begin position="31"/>
        <end position="50"/>
    </location>
</feature>
<evidence type="ECO:0000313" key="6">
    <source>
        <dbReference type="EMBL" id="OLR93925.1"/>
    </source>
</evidence>
<dbReference type="PANTHER" id="PTHR30055">
    <property type="entry name" value="HTH-TYPE TRANSCRIPTIONAL REGULATOR RUTR"/>
    <property type="match status" value="1"/>
</dbReference>
<gene>
    <name evidence="6" type="ORF">BJP25_15905</name>
</gene>
<dbReference type="InterPro" id="IPR009057">
    <property type="entry name" value="Homeodomain-like_sf"/>
</dbReference>
<evidence type="ECO:0000256" key="2">
    <source>
        <dbReference type="ARBA" id="ARBA00023125"/>
    </source>
</evidence>
<dbReference type="EMBL" id="MKQR01000009">
    <property type="protein sequence ID" value="OLR93925.1"/>
    <property type="molecule type" value="Genomic_DNA"/>
</dbReference>
<dbReference type="Gene3D" id="1.10.357.10">
    <property type="entry name" value="Tetracycline Repressor, domain 2"/>
    <property type="match status" value="1"/>
</dbReference>
<dbReference type="PANTHER" id="PTHR30055:SF234">
    <property type="entry name" value="HTH-TYPE TRANSCRIPTIONAL REGULATOR BETI"/>
    <property type="match status" value="1"/>
</dbReference>
<evidence type="ECO:0000256" key="4">
    <source>
        <dbReference type="PROSITE-ProRule" id="PRU00335"/>
    </source>
</evidence>